<dbReference type="PANTHER" id="PTHR43471">
    <property type="entry name" value="ABC TRANSPORTER PERMEASE"/>
    <property type="match status" value="1"/>
</dbReference>
<evidence type="ECO:0000313" key="3">
    <source>
        <dbReference type="Proteomes" id="UP000306808"/>
    </source>
</evidence>
<feature type="transmembrane region" description="Helical" evidence="1">
    <location>
        <begin position="455"/>
        <end position="471"/>
    </location>
</feature>
<dbReference type="EMBL" id="SUME01000007">
    <property type="protein sequence ID" value="TJZ53720.1"/>
    <property type="molecule type" value="Genomic_DNA"/>
</dbReference>
<name>A0A4U0NHY1_9SPHI</name>
<protein>
    <recommendedName>
        <fullName evidence="4">DUF3526 domain-containing protein</fullName>
    </recommendedName>
</protein>
<dbReference type="GO" id="GO:0005886">
    <property type="term" value="C:plasma membrane"/>
    <property type="evidence" value="ECO:0007669"/>
    <property type="project" value="UniProtKB-SubCell"/>
</dbReference>
<feature type="transmembrane region" description="Helical" evidence="1">
    <location>
        <begin position="37"/>
        <end position="55"/>
    </location>
</feature>
<keyword evidence="1" id="KW-1133">Transmembrane helix</keyword>
<keyword evidence="3" id="KW-1185">Reference proteome</keyword>
<dbReference type="Proteomes" id="UP000306808">
    <property type="component" value="Unassembled WGS sequence"/>
</dbReference>
<evidence type="ECO:0000256" key="1">
    <source>
        <dbReference type="SAM" id="Phobius"/>
    </source>
</evidence>
<dbReference type="PANTHER" id="PTHR43471:SF14">
    <property type="entry name" value="ABC-2 TYPE TRANSPORT SYSTEM PERMEASE PROTEIN"/>
    <property type="match status" value="1"/>
</dbReference>
<evidence type="ECO:0008006" key="4">
    <source>
        <dbReference type="Google" id="ProtNLM"/>
    </source>
</evidence>
<organism evidence="2 3">
    <name type="scientific">Sphingobacterium olei</name>
    <dbReference type="NCBI Taxonomy" id="2571155"/>
    <lineage>
        <taxon>Bacteria</taxon>
        <taxon>Pseudomonadati</taxon>
        <taxon>Bacteroidota</taxon>
        <taxon>Sphingobacteriia</taxon>
        <taxon>Sphingobacteriales</taxon>
        <taxon>Sphingobacteriaceae</taxon>
        <taxon>Sphingobacterium</taxon>
    </lineage>
</organism>
<gene>
    <name evidence="2" type="ORF">FAZ15_16990</name>
</gene>
<dbReference type="Pfam" id="PF12679">
    <property type="entry name" value="ABC2_membrane_2"/>
    <property type="match status" value="1"/>
</dbReference>
<feature type="transmembrane region" description="Helical" evidence="1">
    <location>
        <begin position="264"/>
        <end position="284"/>
    </location>
</feature>
<keyword evidence="1" id="KW-0472">Membrane</keyword>
<accession>A0A4U0NHY1</accession>
<sequence length="474" mass="54598">MVLPGLFYDLFSFQQNSCFMNSTVFTYQFRLLVRNRLFLLCLLALLGAGIYGTYYGRHFVEGQQRVLAGMDSVVQDRYESYQAYRSGLPDSLRSDIRAYAGLYVTAYAPTAFTALAIGQKDNYPFYHEVNGLKNIYEVDTTAIRNPAKQLAGNFDLSFVIVYLFPLFVIVLGYNVLSEEQDQHTLSLLAVQTDVGRLVRSKLFFRLLVMLVLSLVVNLTAFAINGIPLRMIWSMASWCTVSWLYIIFWFSVVYLVVMLDRGGSVSALLLGGLWVLFLLVVPTVVNRQVSSLHVREQAQTLFNRRGDLPRAYDLSEQEITNQYTKLSNRHNLPVLSDTSALPQIMRKSYMVGRIQADWDNRLGRNALEATFGEYQRALDYNWVNPAFAVQQCFNQIGNTEIGNYRDYMLAVEHFENERAYWLYRLWNDPLFDGEKDLTPKFAQIESHISIRTIRELWSLLFISIGLWLIAITRKL</sequence>
<keyword evidence="1" id="KW-0812">Transmembrane</keyword>
<comment type="caution">
    <text evidence="2">The sequence shown here is derived from an EMBL/GenBank/DDBJ whole genome shotgun (WGS) entry which is preliminary data.</text>
</comment>
<dbReference type="AlphaFoldDB" id="A0A4U0NHY1"/>
<feature type="transmembrane region" description="Helical" evidence="1">
    <location>
        <begin position="235"/>
        <end position="258"/>
    </location>
</feature>
<evidence type="ECO:0000313" key="2">
    <source>
        <dbReference type="EMBL" id="TJZ53720.1"/>
    </source>
</evidence>
<proteinExistence type="predicted"/>
<dbReference type="GO" id="GO:0140359">
    <property type="term" value="F:ABC-type transporter activity"/>
    <property type="evidence" value="ECO:0007669"/>
    <property type="project" value="InterPro"/>
</dbReference>
<feature type="transmembrane region" description="Helical" evidence="1">
    <location>
        <begin position="202"/>
        <end position="223"/>
    </location>
</feature>
<reference evidence="2 3" key="1">
    <citation type="submission" date="2019-04" db="EMBL/GenBank/DDBJ databases">
        <title>Sphingobacterium olei sp. nov., isolated from oil-contaminated soil.</title>
        <authorList>
            <person name="Liu B."/>
        </authorList>
    </citation>
    <scope>NUCLEOTIDE SEQUENCE [LARGE SCALE GENOMIC DNA]</scope>
    <source>
        <strain evidence="2 3">HAL-9</strain>
    </source>
</reference>
<feature type="transmembrane region" description="Helical" evidence="1">
    <location>
        <begin position="154"/>
        <end position="176"/>
    </location>
</feature>